<dbReference type="GO" id="GO:0005789">
    <property type="term" value="C:endoplasmic reticulum membrane"/>
    <property type="evidence" value="ECO:0007669"/>
    <property type="project" value="TreeGrafter"/>
</dbReference>
<dbReference type="InterPro" id="IPR029063">
    <property type="entry name" value="SAM-dependent_MTases_sf"/>
</dbReference>
<dbReference type="InParanoid" id="A0A1E7FWG6"/>
<dbReference type="GO" id="GO:0016197">
    <property type="term" value="P:endosomal transport"/>
    <property type="evidence" value="ECO:0007669"/>
    <property type="project" value="TreeGrafter"/>
</dbReference>
<evidence type="ECO:0000313" key="3">
    <source>
        <dbReference type="Proteomes" id="UP000095751"/>
    </source>
</evidence>
<dbReference type="EMBL" id="KV784353">
    <property type="protein sequence ID" value="OEU22508.1"/>
    <property type="molecule type" value="Genomic_DNA"/>
</dbReference>
<dbReference type="KEGG" id="fcy:FRACYDRAFT_166466"/>
<dbReference type="AlphaFoldDB" id="A0A1E7FWG6"/>
<feature type="domain" description="Methyltransferase FkbM" evidence="1">
    <location>
        <begin position="44"/>
        <end position="188"/>
    </location>
</feature>
<dbReference type="InterPro" id="IPR053202">
    <property type="entry name" value="EGF_Rcpt_Signaling_Reg"/>
</dbReference>
<dbReference type="SUPFAM" id="SSF53335">
    <property type="entry name" value="S-adenosyl-L-methionine-dependent methyltransferases"/>
    <property type="match status" value="1"/>
</dbReference>
<evidence type="ECO:0000313" key="2">
    <source>
        <dbReference type="EMBL" id="OEU22508.1"/>
    </source>
</evidence>
<dbReference type="Pfam" id="PF05050">
    <property type="entry name" value="Methyltransf_21"/>
    <property type="match status" value="1"/>
</dbReference>
<dbReference type="InterPro" id="IPR006342">
    <property type="entry name" value="FkbM_mtfrase"/>
</dbReference>
<evidence type="ECO:0000259" key="1">
    <source>
        <dbReference type="Pfam" id="PF05050"/>
    </source>
</evidence>
<dbReference type="GO" id="GO:0031902">
    <property type="term" value="C:late endosome membrane"/>
    <property type="evidence" value="ECO:0007669"/>
    <property type="project" value="TreeGrafter"/>
</dbReference>
<dbReference type="Proteomes" id="UP000095751">
    <property type="component" value="Unassembled WGS sequence"/>
</dbReference>
<protein>
    <recommendedName>
        <fullName evidence="1">Methyltransferase FkbM domain-containing protein</fullName>
    </recommendedName>
</protein>
<organism evidence="2 3">
    <name type="scientific">Fragilariopsis cylindrus CCMP1102</name>
    <dbReference type="NCBI Taxonomy" id="635003"/>
    <lineage>
        <taxon>Eukaryota</taxon>
        <taxon>Sar</taxon>
        <taxon>Stramenopiles</taxon>
        <taxon>Ochrophyta</taxon>
        <taxon>Bacillariophyta</taxon>
        <taxon>Bacillariophyceae</taxon>
        <taxon>Bacillariophycidae</taxon>
        <taxon>Bacillariales</taxon>
        <taxon>Bacillariaceae</taxon>
        <taxon>Fragilariopsis</taxon>
    </lineage>
</organism>
<accession>A0A1E7FWG6</accession>
<name>A0A1E7FWG6_9STRA</name>
<dbReference type="GO" id="GO:0006888">
    <property type="term" value="P:endoplasmic reticulum to Golgi vesicle-mediated transport"/>
    <property type="evidence" value="ECO:0007669"/>
    <property type="project" value="TreeGrafter"/>
</dbReference>
<dbReference type="PANTHER" id="PTHR34009:SF2">
    <property type="entry name" value="PROTEIN STAR"/>
    <property type="match status" value="1"/>
</dbReference>
<dbReference type="GO" id="GO:0005886">
    <property type="term" value="C:plasma membrane"/>
    <property type="evidence" value="ECO:0007669"/>
    <property type="project" value="TreeGrafter"/>
</dbReference>
<proteinExistence type="predicted"/>
<reference evidence="2 3" key="1">
    <citation type="submission" date="2016-09" db="EMBL/GenBank/DDBJ databases">
        <title>Extensive genetic diversity and differential bi-allelic expression allows diatom success in the polar Southern Ocean.</title>
        <authorList>
            <consortium name="DOE Joint Genome Institute"/>
            <person name="Mock T."/>
            <person name="Otillar R.P."/>
            <person name="Strauss J."/>
            <person name="Dupont C."/>
            <person name="Frickenhaus S."/>
            <person name="Maumus F."/>
            <person name="Mcmullan M."/>
            <person name="Sanges R."/>
            <person name="Schmutz J."/>
            <person name="Toseland A."/>
            <person name="Valas R."/>
            <person name="Veluchamy A."/>
            <person name="Ward B.J."/>
            <person name="Allen A."/>
            <person name="Barry K."/>
            <person name="Falciatore A."/>
            <person name="Ferrante M."/>
            <person name="Fortunato A.E."/>
            <person name="Gloeckner G."/>
            <person name="Gruber A."/>
            <person name="Hipkin R."/>
            <person name="Janech M."/>
            <person name="Kroth P."/>
            <person name="Leese F."/>
            <person name="Lindquist E."/>
            <person name="Lyon B.R."/>
            <person name="Martin J."/>
            <person name="Mayer C."/>
            <person name="Parker M."/>
            <person name="Quesneville H."/>
            <person name="Raymond J."/>
            <person name="Uhlig C."/>
            <person name="Valentin K.U."/>
            <person name="Worden A.Z."/>
            <person name="Armbrust E.V."/>
            <person name="Bowler C."/>
            <person name="Green B."/>
            <person name="Moulton V."/>
            <person name="Van Oosterhout C."/>
            <person name="Grigoriev I."/>
        </authorList>
    </citation>
    <scope>NUCLEOTIDE SEQUENCE [LARGE SCALE GENOMIC DNA]</scope>
    <source>
        <strain evidence="2 3">CCMP1102</strain>
    </source>
</reference>
<keyword evidence="3" id="KW-1185">Reference proteome</keyword>
<dbReference type="Gene3D" id="3.40.50.150">
    <property type="entry name" value="Vaccinia Virus protein VP39"/>
    <property type="match status" value="1"/>
</dbReference>
<dbReference type="OrthoDB" id="6352234at2759"/>
<sequence>MESLLPNDKIFFSQARQDEVVLSLLRNKRNGYFVDLASNDATLLSNSYALEKHYGWKGLCIEPNPNYWYNLTHTRTNCELIGAVVGKNRMDQVDFKFDGLEHGGIIGADFDNDRPHLKKSSNKEYTVTLLEIFKKFKVPTVIDYLSLDVEGAEEFIMNEFPLKAYRIKILTIERPKENLRRYLESHGYLEILRLSRWGETLWIHGSFKEEMDMTNLQDFHGKRQYEEQKRAQQQKLTVSTTTGIIKSYDSKL</sequence>
<dbReference type="GO" id="GO:0005794">
    <property type="term" value="C:Golgi apparatus"/>
    <property type="evidence" value="ECO:0007669"/>
    <property type="project" value="TreeGrafter"/>
</dbReference>
<gene>
    <name evidence="2" type="ORF">FRACYDRAFT_166466</name>
</gene>
<dbReference type="PANTHER" id="PTHR34009">
    <property type="entry name" value="PROTEIN STAR"/>
    <property type="match status" value="1"/>
</dbReference>